<reference evidence="3" key="1">
    <citation type="journal article" date="2021" name="Genome Biol. Evol.">
        <title>The assembled and annotated genome of the fairy-ring fungus Marasmius oreades.</title>
        <authorList>
            <person name="Hiltunen M."/>
            <person name="Ament-Velasquez S.L."/>
            <person name="Johannesson H."/>
        </authorList>
    </citation>
    <scope>NUCLEOTIDE SEQUENCE</scope>
    <source>
        <strain evidence="3">03SP1</strain>
    </source>
</reference>
<feature type="region of interest" description="Disordered" evidence="1">
    <location>
        <begin position="1"/>
        <end position="48"/>
    </location>
</feature>
<organism evidence="3 4">
    <name type="scientific">Marasmius oreades</name>
    <name type="common">fairy-ring Marasmius</name>
    <dbReference type="NCBI Taxonomy" id="181124"/>
    <lineage>
        <taxon>Eukaryota</taxon>
        <taxon>Fungi</taxon>
        <taxon>Dikarya</taxon>
        <taxon>Basidiomycota</taxon>
        <taxon>Agaricomycotina</taxon>
        <taxon>Agaricomycetes</taxon>
        <taxon>Agaricomycetidae</taxon>
        <taxon>Agaricales</taxon>
        <taxon>Marasmiineae</taxon>
        <taxon>Marasmiaceae</taxon>
        <taxon>Marasmius</taxon>
    </lineage>
</organism>
<dbReference type="RefSeq" id="XP_043007181.1">
    <property type="nucleotide sequence ID" value="XM_043154724.1"/>
</dbReference>
<comment type="caution">
    <text evidence="3">The sequence shown here is derived from an EMBL/GenBank/DDBJ whole genome shotgun (WGS) entry which is preliminary data.</text>
</comment>
<evidence type="ECO:0000256" key="2">
    <source>
        <dbReference type="SAM" id="Phobius"/>
    </source>
</evidence>
<feature type="transmembrane region" description="Helical" evidence="2">
    <location>
        <begin position="60"/>
        <end position="79"/>
    </location>
</feature>
<dbReference type="KEGG" id="more:E1B28_009805"/>
<gene>
    <name evidence="3" type="ORF">E1B28_009805</name>
</gene>
<proteinExistence type="predicted"/>
<evidence type="ECO:0000313" key="4">
    <source>
        <dbReference type="Proteomes" id="UP001049176"/>
    </source>
</evidence>
<feature type="compositionally biased region" description="Basic and acidic residues" evidence="1">
    <location>
        <begin position="9"/>
        <end position="22"/>
    </location>
</feature>
<dbReference type="EMBL" id="CM032186">
    <property type="protein sequence ID" value="KAG7090711.1"/>
    <property type="molecule type" value="Genomic_DNA"/>
</dbReference>
<dbReference type="Proteomes" id="UP001049176">
    <property type="component" value="Chromosome 6"/>
</dbReference>
<protein>
    <submittedName>
        <fullName evidence="3">Uncharacterized protein</fullName>
    </submittedName>
</protein>
<keyword evidence="2" id="KW-1133">Transmembrane helix</keyword>
<accession>A0A9P7RWZ0</accession>
<name>A0A9P7RWZ0_9AGAR</name>
<sequence>MNQSIANGLRDRTASSRAERRVRPYPTRRPVCPTNKNDPVQPLEVPIQPEPDAGNHELKLLIGLLILRAVFGIIIHLKLHWNLLA</sequence>
<evidence type="ECO:0000256" key="1">
    <source>
        <dbReference type="SAM" id="MobiDB-lite"/>
    </source>
</evidence>
<keyword evidence="2" id="KW-0472">Membrane</keyword>
<keyword evidence="4" id="KW-1185">Reference proteome</keyword>
<feature type="compositionally biased region" description="Low complexity" evidence="1">
    <location>
        <begin position="24"/>
        <end position="34"/>
    </location>
</feature>
<dbReference type="AlphaFoldDB" id="A0A9P7RWZ0"/>
<keyword evidence="2" id="KW-0812">Transmembrane</keyword>
<evidence type="ECO:0000313" key="3">
    <source>
        <dbReference type="EMBL" id="KAG7090711.1"/>
    </source>
</evidence>
<dbReference type="GeneID" id="66078881"/>